<protein>
    <recommendedName>
        <fullName evidence="4">Nucleotide-diphospho-sugar transferase domain-containing protein</fullName>
    </recommendedName>
</protein>
<keyword evidence="1" id="KW-0812">Transmembrane</keyword>
<name>A0A150GDH3_GONPE</name>
<keyword evidence="1" id="KW-1133">Transmembrane helix</keyword>
<reference evidence="3" key="1">
    <citation type="journal article" date="2016" name="Nat. Commun.">
        <title>The Gonium pectorale genome demonstrates co-option of cell cycle regulation during the evolution of multicellularity.</title>
        <authorList>
            <person name="Hanschen E.R."/>
            <person name="Marriage T.N."/>
            <person name="Ferris P.J."/>
            <person name="Hamaji T."/>
            <person name="Toyoda A."/>
            <person name="Fujiyama A."/>
            <person name="Neme R."/>
            <person name="Noguchi H."/>
            <person name="Minakuchi Y."/>
            <person name="Suzuki M."/>
            <person name="Kawai-Toyooka H."/>
            <person name="Smith D.R."/>
            <person name="Sparks H."/>
            <person name="Anderson J."/>
            <person name="Bakaric R."/>
            <person name="Luria V."/>
            <person name="Karger A."/>
            <person name="Kirschner M.W."/>
            <person name="Durand P.M."/>
            <person name="Michod R.E."/>
            <person name="Nozaki H."/>
            <person name="Olson B.J."/>
        </authorList>
    </citation>
    <scope>NUCLEOTIDE SEQUENCE [LARGE SCALE GENOMIC DNA]</scope>
    <source>
        <strain evidence="3">NIES-2863</strain>
    </source>
</reference>
<dbReference type="AlphaFoldDB" id="A0A150GDH3"/>
<evidence type="ECO:0000256" key="1">
    <source>
        <dbReference type="SAM" id="Phobius"/>
    </source>
</evidence>
<keyword evidence="3" id="KW-1185">Reference proteome</keyword>
<feature type="transmembrane region" description="Helical" evidence="1">
    <location>
        <begin position="48"/>
        <end position="68"/>
    </location>
</feature>
<organism evidence="2 3">
    <name type="scientific">Gonium pectorale</name>
    <name type="common">Green alga</name>
    <dbReference type="NCBI Taxonomy" id="33097"/>
    <lineage>
        <taxon>Eukaryota</taxon>
        <taxon>Viridiplantae</taxon>
        <taxon>Chlorophyta</taxon>
        <taxon>core chlorophytes</taxon>
        <taxon>Chlorophyceae</taxon>
        <taxon>CS clade</taxon>
        <taxon>Chlamydomonadales</taxon>
        <taxon>Volvocaceae</taxon>
        <taxon>Gonium</taxon>
    </lineage>
</organism>
<evidence type="ECO:0000313" key="3">
    <source>
        <dbReference type="Proteomes" id="UP000075714"/>
    </source>
</evidence>
<dbReference type="EMBL" id="LSYV01000035">
    <property type="protein sequence ID" value="KXZ47635.1"/>
    <property type="molecule type" value="Genomic_DNA"/>
</dbReference>
<dbReference type="OrthoDB" id="566351at2759"/>
<accession>A0A150GDH3</accession>
<evidence type="ECO:0000313" key="2">
    <source>
        <dbReference type="EMBL" id="KXZ47635.1"/>
    </source>
</evidence>
<sequence length="409" mass="46183">MLYRYHHSGSQSKQSDDLESLSSRILSPRGSFGTTSSVGRRQRRPRAFCSRIIAGLLVLCVVASFVWFHSSDVTDGYQRDGLPIDVVGVSLKPSCVTRQAVLSLNRYIKPRVIHVVTTSSEKCAVYTSFASNVECHVQDQFLDGLTVDRIGDYIEQRLGVDQHKQFKGRELSGWYMQQFLKLGSALALPRLTEHYLVWDLDMVLLSPVRLLWRGSDIAVDDDASVVNGAAASVQAQQPAAQTLVNIGGSVSPGYIASFRRLTKRGLEFAPDGSSFVTHWMVVYKPYLLEFLRELSDGDEPLGWVWRILSSVEPSTADLGFSEYASYISWVRQRYPLSQRLAKRKTWVRHPFGQTTVKLLRFLRHDRCCCPSPLLLSLVRTLGFVYTGYEVGHIEECRYSEPQHETSYGL</sequence>
<dbReference type="Proteomes" id="UP000075714">
    <property type="component" value="Unassembled WGS sequence"/>
</dbReference>
<keyword evidence="1" id="KW-0472">Membrane</keyword>
<gene>
    <name evidence="2" type="ORF">GPECTOR_34g794</name>
</gene>
<evidence type="ECO:0008006" key="4">
    <source>
        <dbReference type="Google" id="ProtNLM"/>
    </source>
</evidence>
<comment type="caution">
    <text evidence="2">The sequence shown here is derived from an EMBL/GenBank/DDBJ whole genome shotgun (WGS) entry which is preliminary data.</text>
</comment>
<proteinExistence type="predicted"/>